<keyword evidence="1" id="KW-0479">Metal-binding</keyword>
<keyword evidence="3" id="KW-0862">Zinc</keyword>
<dbReference type="InterPro" id="IPR052788">
    <property type="entry name" value="RING-type_E3_ligase_ATL"/>
</dbReference>
<accession>A0AAV3NTZ2</accession>
<comment type="caution">
    <text evidence="7">The sequence shown here is derived from an EMBL/GenBank/DDBJ whole genome shotgun (WGS) entry which is preliminary data.</text>
</comment>
<protein>
    <recommendedName>
        <fullName evidence="6">RING-type domain-containing protein</fullName>
    </recommendedName>
</protein>
<dbReference type="CDD" id="cd16461">
    <property type="entry name" value="RING-H2_EL5-like"/>
    <property type="match status" value="1"/>
</dbReference>
<feature type="transmembrane region" description="Helical" evidence="5">
    <location>
        <begin position="38"/>
        <end position="61"/>
    </location>
</feature>
<gene>
    <name evidence="7" type="ORF">LIER_03249</name>
</gene>
<dbReference type="Proteomes" id="UP001454036">
    <property type="component" value="Unassembled WGS sequence"/>
</dbReference>
<dbReference type="Pfam" id="PF13639">
    <property type="entry name" value="zf-RING_2"/>
    <property type="match status" value="1"/>
</dbReference>
<name>A0AAV3NTZ2_LITER</name>
<evidence type="ECO:0000256" key="1">
    <source>
        <dbReference type="ARBA" id="ARBA00022723"/>
    </source>
</evidence>
<reference evidence="7 8" key="1">
    <citation type="submission" date="2024-01" db="EMBL/GenBank/DDBJ databases">
        <title>The complete chloroplast genome sequence of Lithospermum erythrorhizon: insights into the phylogenetic relationship among Boraginaceae species and the maternal lineages of purple gromwells.</title>
        <authorList>
            <person name="Okada T."/>
            <person name="Watanabe K."/>
        </authorList>
    </citation>
    <scope>NUCLEOTIDE SEQUENCE [LARGE SCALE GENOMIC DNA]</scope>
</reference>
<dbReference type="Gene3D" id="3.30.40.10">
    <property type="entry name" value="Zinc/RING finger domain, C3HC4 (zinc finger)"/>
    <property type="match status" value="1"/>
</dbReference>
<evidence type="ECO:0000256" key="5">
    <source>
        <dbReference type="SAM" id="Phobius"/>
    </source>
</evidence>
<organism evidence="7 8">
    <name type="scientific">Lithospermum erythrorhizon</name>
    <name type="common">Purple gromwell</name>
    <name type="synonym">Lithospermum officinale var. erythrorhizon</name>
    <dbReference type="NCBI Taxonomy" id="34254"/>
    <lineage>
        <taxon>Eukaryota</taxon>
        <taxon>Viridiplantae</taxon>
        <taxon>Streptophyta</taxon>
        <taxon>Embryophyta</taxon>
        <taxon>Tracheophyta</taxon>
        <taxon>Spermatophyta</taxon>
        <taxon>Magnoliopsida</taxon>
        <taxon>eudicotyledons</taxon>
        <taxon>Gunneridae</taxon>
        <taxon>Pentapetalae</taxon>
        <taxon>asterids</taxon>
        <taxon>lamiids</taxon>
        <taxon>Boraginales</taxon>
        <taxon>Boraginaceae</taxon>
        <taxon>Boraginoideae</taxon>
        <taxon>Lithospermeae</taxon>
        <taxon>Lithospermum</taxon>
    </lineage>
</organism>
<evidence type="ECO:0000313" key="8">
    <source>
        <dbReference type="Proteomes" id="UP001454036"/>
    </source>
</evidence>
<keyword evidence="5" id="KW-0472">Membrane</keyword>
<dbReference type="PANTHER" id="PTHR45798">
    <property type="entry name" value="RING-H2 FINGER PROTEIN ATL61-RELATED-RELATED"/>
    <property type="match status" value="1"/>
</dbReference>
<keyword evidence="5" id="KW-1133">Transmembrane helix</keyword>
<evidence type="ECO:0000313" key="7">
    <source>
        <dbReference type="EMBL" id="GAA0142322.1"/>
    </source>
</evidence>
<dbReference type="InterPro" id="IPR013083">
    <property type="entry name" value="Znf_RING/FYVE/PHD"/>
</dbReference>
<evidence type="ECO:0000256" key="2">
    <source>
        <dbReference type="ARBA" id="ARBA00022771"/>
    </source>
</evidence>
<evidence type="ECO:0000259" key="6">
    <source>
        <dbReference type="PROSITE" id="PS50089"/>
    </source>
</evidence>
<dbReference type="PANTHER" id="PTHR45798:SF97">
    <property type="entry name" value="ALCOHOL-SENSITIVE RING FINGER PROTEIN 1"/>
    <property type="match status" value="1"/>
</dbReference>
<dbReference type="SMART" id="SM00184">
    <property type="entry name" value="RING"/>
    <property type="match status" value="1"/>
</dbReference>
<dbReference type="EMBL" id="BAABME010000384">
    <property type="protein sequence ID" value="GAA0142322.1"/>
    <property type="molecule type" value="Genomic_DNA"/>
</dbReference>
<feature type="domain" description="RING-type" evidence="6">
    <location>
        <begin position="128"/>
        <end position="170"/>
    </location>
</feature>
<proteinExistence type="predicted"/>
<dbReference type="SUPFAM" id="SSF57850">
    <property type="entry name" value="RING/U-box"/>
    <property type="match status" value="1"/>
</dbReference>
<dbReference type="AlphaFoldDB" id="A0AAV3NTZ2"/>
<evidence type="ECO:0000256" key="3">
    <source>
        <dbReference type="ARBA" id="ARBA00022833"/>
    </source>
</evidence>
<keyword evidence="5" id="KW-0812">Transmembrane</keyword>
<dbReference type="GO" id="GO:0008270">
    <property type="term" value="F:zinc ion binding"/>
    <property type="evidence" value="ECO:0007669"/>
    <property type="project" value="UniProtKB-KW"/>
</dbReference>
<keyword evidence="8" id="KW-1185">Reference proteome</keyword>
<evidence type="ECO:0000256" key="4">
    <source>
        <dbReference type="PROSITE-ProRule" id="PRU00175"/>
    </source>
</evidence>
<keyword evidence="2 4" id="KW-0863">Zinc-finger</keyword>
<sequence length="216" mass="23885">MAYAGRFLLDTNLSPNALPVGYVPDAQQEERGKYEFKLVFSAMTCVVICILGIIAATRFNWLRLRVALSRGSDPRSGAASAQAAPQNGLNKKDLESLPRISYDSNRKSIATNSEICEEIESTEAVLECAICLTEYADGDEIRLLPQCGHKFHIQCIDKWLMSHSSCPSCRQILLAKCRNSESVSIWDDEEEDGDRSFTSNRVSLSGASRAPTLLFV</sequence>
<dbReference type="InterPro" id="IPR001841">
    <property type="entry name" value="Znf_RING"/>
</dbReference>
<dbReference type="PROSITE" id="PS50089">
    <property type="entry name" value="ZF_RING_2"/>
    <property type="match status" value="1"/>
</dbReference>